<evidence type="ECO:0000256" key="16">
    <source>
        <dbReference type="RuleBase" id="RU003750"/>
    </source>
</evidence>
<dbReference type="PATRIC" id="fig|123899.6.peg.4149"/>
<keyword evidence="7 16" id="KW-0808">Transferase</keyword>
<keyword evidence="11 17" id="KW-0472">Membrane</keyword>
<feature type="transmembrane region" description="Helical" evidence="17">
    <location>
        <begin position="6"/>
        <end position="26"/>
    </location>
</feature>
<organism evidence="18 19">
    <name type="scientific">Bordetella trematum</name>
    <dbReference type="NCBI Taxonomy" id="123899"/>
    <lineage>
        <taxon>Bacteria</taxon>
        <taxon>Pseudomonadati</taxon>
        <taxon>Pseudomonadota</taxon>
        <taxon>Betaproteobacteria</taxon>
        <taxon>Burkholderiales</taxon>
        <taxon>Alcaligenaceae</taxon>
        <taxon>Bordetella</taxon>
    </lineage>
</organism>
<dbReference type="EC" id="2.7.8.5" evidence="4 15"/>
<evidence type="ECO:0000256" key="13">
    <source>
        <dbReference type="ARBA" id="ARBA00023264"/>
    </source>
</evidence>
<dbReference type="STRING" id="123899.SAMEA3906487_04152"/>
<feature type="transmembrane region" description="Helical" evidence="17">
    <location>
        <begin position="38"/>
        <end position="57"/>
    </location>
</feature>
<comment type="catalytic activity">
    <reaction evidence="14">
        <text>a CDP-1,2-diacyl-sn-glycerol + sn-glycerol 3-phosphate = a 1,2-diacyl-sn-glycero-3-phospho-(1'-sn-glycero-3'-phosphate) + CMP + H(+)</text>
        <dbReference type="Rhea" id="RHEA:12593"/>
        <dbReference type="ChEBI" id="CHEBI:15378"/>
        <dbReference type="ChEBI" id="CHEBI:57597"/>
        <dbReference type="ChEBI" id="CHEBI:58332"/>
        <dbReference type="ChEBI" id="CHEBI:60110"/>
        <dbReference type="ChEBI" id="CHEBI:60377"/>
        <dbReference type="EC" id="2.7.8.5"/>
    </reaction>
</comment>
<dbReference type="AlphaFoldDB" id="A0A157SVE5"/>
<dbReference type="PROSITE" id="PS00379">
    <property type="entry name" value="CDP_ALCOHOL_P_TRANSF"/>
    <property type="match status" value="1"/>
</dbReference>
<sequence length="190" mass="21127">MPLNVPIFLTWLRIAMIPLVVGLFYLPDTWLSVSVRDTLAAVAFIVAALTDWFDGWLARRWNQTSAFGAFLDPVADKLMVCAALIVLLDLSRVDAFISLIIIGREITISALREWMAKIGASASVAVHWLGKFKTAAQMVAIPCLLYDQTLFGLSTRVWGNVLIVVAAVLTVWSMLYYLQRAWPAIREKAG</sequence>
<dbReference type="OrthoDB" id="9796672at2"/>
<evidence type="ECO:0000256" key="3">
    <source>
        <dbReference type="ARBA" id="ARBA00010441"/>
    </source>
</evidence>
<dbReference type="PIRSF" id="PIRSF000847">
    <property type="entry name" value="Phos_ph_gly_syn"/>
    <property type="match status" value="1"/>
</dbReference>
<dbReference type="InterPro" id="IPR043130">
    <property type="entry name" value="CDP-OH_PTrfase_TM_dom"/>
</dbReference>
<dbReference type="KEGG" id="btrm:SAMEA390648704152"/>
<dbReference type="PANTHER" id="PTHR14269:SF62">
    <property type="entry name" value="CDP-DIACYLGLYCEROL--GLYCEROL-3-PHOSPHATE 3-PHOSPHATIDYLTRANSFERASE 1, CHLOROPLASTIC"/>
    <property type="match status" value="1"/>
</dbReference>
<dbReference type="eggNOG" id="COG0558">
    <property type="taxonomic scope" value="Bacteria"/>
</dbReference>
<keyword evidence="9 17" id="KW-1133">Transmembrane helix</keyword>
<dbReference type="GO" id="GO:0008444">
    <property type="term" value="F:CDP-diacylglycerol-glycerol-3-phosphate 3-phosphatidyltransferase activity"/>
    <property type="evidence" value="ECO:0007669"/>
    <property type="project" value="UniProtKB-UniRule"/>
</dbReference>
<evidence type="ECO:0000256" key="8">
    <source>
        <dbReference type="ARBA" id="ARBA00022692"/>
    </source>
</evidence>
<evidence type="ECO:0000256" key="17">
    <source>
        <dbReference type="SAM" id="Phobius"/>
    </source>
</evidence>
<dbReference type="GeneID" id="56588633"/>
<feature type="transmembrane region" description="Helical" evidence="17">
    <location>
        <begin position="157"/>
        <end position="178"/>
    </location>
</feature>
<evidence type="ECO:0000256" key="1">
    <source>
        <dbReference type="ARBA" id="ARBA00004141"/>
    </source>
</evidence>
<evidence type="ECO:0000256" key="15">
    <source>
        <dbReference type="NCBIfam" id="TIGR00560"/>
    </source>
</evidence>
<keyword evidence="8 17" id="KW-0812">Transmembrane</keyword>
<dbReference type="InterPro" id="IPR004570">
    <property type="entry name" value="Phosphatidylglycerol_P_synth"/>
</dbReference>
<evidence type="ECO:0000313" key="18">
    <source>
        <dbReference type="EMBL" id="SAI74325.1"/>
    </source>
</evidence>
<evidence type="ECO:0000256" key="6">
    <source>
        <dbReference type="ARBA" id="ARBA00022516"/>
    </source>
</evidence>
<evidence type="ECO:0000256" key="7">
    <source>
        <dbReference type="ARBA" id="ARBA00022679"/>
    </source>
</evidence>
<dbReference type="InterPro" id="IPR000462">
    <property type="entry name" value="CDP-OH_P_trans"/>
</dbReference>
<accession>A0A157SVE5</accession>
<evidence type="ECO:0000256" key="11">
    <source>
        <dbReference type="ARBA" id="ARBA00023136"/>
    </source>
</evidence>
<dbReference type="NCBIfam" id="TIGR00560">
    <property type="entry name" value="pgsA"/>
    <property type="match status" value="1"/>
</dbReference>
<evidence type="ECO:0000256" key="12">
    <source>
        <dbReference type="ARBA" id="ARBA00023209"/>
    </source>
</evidence>
<proteinExistence type="inferred from homology"/>
<protein>
    <recommendedName>
        <fullName evidence="5 15">CDP-diacylglycerol--glycerol-3-phosphate 3-phosphatidyltransferase</fullName>
        <ecNumber evidence="4 15">2.7.8.5</ecNumber>
    </recommendedName>
</protein>
<comment type="similarity">
    <text evidence="3 16">Belongs to the CDP-alcohol phosphatidyltransferase class-I family.</text>
</comment>
<evidence type="ECO:0000256" key="9">
    <source>
        <dbReference type="ARBA" id="ARBA00022989"/>
    </source>
</evidence>
<dbReference type="RefSeq" id="WP_025512702.1">
    <property type="nucleotide sequence ID" value="NZ_CP016340.1"/>
</dbReference>
<comment type="pathway">
    <text evidence="2">Phospholipid metabolism; phosphatidylglycerol biosynthesis; phosphatidylglycerol from CDP-diacylglycerol: step 1/2.</text>
</comment>
<keyword evidence="19" id="KW-1185">Reference proteome</keyword>
<dbReference type="InterPro" id="IPR048254">
    <property type="entry name" value="CDP_ALCOHOL_P_TRANSF_CS"/>
</dbReference>
<dbReference type="EMBL" id="LT546645">
    <property type="protein sequence ID" value="SAI74325.1"/>
    <property type="molecule type" value="Genomic_DNA"/>
</dbReference>
<dbReference type="PANTHER" id="PTHR14269">
    <property type="entry name" value="CDP-DIACYLGLYCEROL--GLYCEROL-3-PHOSPHATE 3-PHOSPHATIDYLTRANSFERASE-RELATED"/>
    <property type="match status" value="1"/>
</dbReference>
<dbReference type="Proteomes" id="UP000076825">
    <property type="component" value="Chromosome 1"/>
</dbReference>
<gene>
    <name evidence="18" type="primary">pgsA</name>
    <name evidence="18" type="ORF">SAMEA3906487_04152</name>
</gene>
<evidence type="ECO:0000256" key="2">
    <source>
        <dbReference type="ARBA" id="ARBA00005042"/>
    </source>
</evidence>
<name>A0A157SVE5_9BORD</name>
<evidence type="ECO:0000256" key="4">
    <source>
        <dbReference type="ARBA" id="ARBA00013170"/>
    </source>
</evidence>
<keyword evidence="6" id="KW-0444">Lipid biosynthesis</keyword>
<reference evidence="18 19" key="1">
    <citation type="submission" date="2016-04" db="EMBL/GenBank/DDBJ databases">
        <authorList>
            <consortium name="Pathogen Informatics"/>
        </authorList>
    </citation>
    <scope>NUCLEOTIDE SEQUENCE [LARGE SCALE GENOMIC DNA]</scope>
    <source>
        <strain evidence="18 19">H044680328</strain>
    </source>
</reference>
<keyword evidence="10" id="KW-0443">Lipid metabolism</keyword>
<evidence type="ECO:0000256" key="14">
    <source>
        <dbReference type="ARBA" id="ARBA00048586"/>
    </source>
</evidence>
<keyword evidence="12" id="KW-0594">Phospholipid biosynthesis</keyword>
<dbReference type="Pfam" id="PF01066">
    <property type="entry name" value="CDP-OH_P_transf"/>
    <property type="match status" value="1"/>
</dbReference>
<evidence type="ECO:0000313" key="19">
    <source>
        <dbReference type="Proteomes" id="UP000076825"/>
    </source>
</evidence>
<dbReference type="GO" id="GO:0046474">
    <property type="term" value="P:glycerophospholipid biosynthetic process"/>
    <property type="evidence" value="ECO:0007669"/>
    <property type="project" value="TreeGrafter"/>
</dbReference>
<dbReference type="Gene3D" id="1.20.120.1760">
    <property type="match status" value="1"/>
</dbReference>
<evidence type="ECO:0000256" key="10">
    <source>
        <dbReference type="ARBA" id="ARBA00023098"/>
    </source>
</evidence>
<evidence type="ECO:0000256" key="5">
    <source>
        <dbReference type="ARBA" id="ARBA00014944"/>
    </source>
</evidence>
<dbReference type="InterPro" id="IPR050324">
    <property type="entry name" value="CDP-alcohol_PTase-I"/>
</dbReference>
<keyword evidence="13" id="KW-1208">Phospholipid metabolism</keyword>
<dbReference type="GO" id="GO:0016020">
    <property type="term" value="C:membrane"/>
    <property type="evidence" value="ECO:0007669"/>
    <property type="project" value="UniProtKB-SubCell"/>
</dbReference>
<comment type="subcellular location">
    <subcellularLocation>
        <location evidence="1">Membrane</location>
        <topology evidence="1">Multi-pass membrane protein</topology>
    </subcellularLocation>
</comment>